<organism evidence="2 3">
    <name type="scientific">Mycena metata</name>
    <dbReference type="NCBI Taxonomy" id="1033252"/>
    <lineage>
        <taxon>Eukaryota</taxon>
        <taxon>Fungi</taxon>
        <taxon>Dikarya</taxon>
        <taxon>Basidiomycota</taxon>
        <taxon>Agaricomycotina</taxon>
        <taxon>Agaricomycetes</taxon>
        <taxon>Agaricomycetidae</taxon>
        <taxon>Agaricales</taxon>
        <taxon>Marasmiineae</taxon>
        <taxon>Mycenaceae</taxon>
        <taxon>Mycena</taxon>
    </lineage>
</organism>
<protein>
    <submittedName>
        <fullName evidence="2">Uncharacterized protein</fullName>
    </submittedName>
</protein>
<gene>
    <name evidence="2" type="ORF">B0H16DRAFT_1467807</name>
</gene>
<accession>A0AAD7I2V3</accession>
<proteinExistence type="predicted"/>
<sequence>MTGDNERDTYVFCSKSQHQIPAALHCRGSVVRDHEGLIYCAADKRSNTARGRLQHQLESPGTALRVAYISLDLSMLAAAVDDTSGWRMPQPLDGDTAQRNGGAAAVVSDDGDGGAAEADIDEDAGKVEPKDGGDQGRSTVAGGHDARAALVGGGGSHRRRGVPLGMAAARVEKNNGTSRRNLRVQRDTERLMRDHDLARADARSRKSVEQTFAVSDCEESITECKNLSPACRENPLRDLGGAESSNQQAAAADSRISPDHRSVD</sequence>
<evidence type="ECO:0000313" key="3">
    <source>
        <dbReference type="Proteomes" id="UP001215598"/>
    </source>
</evidence>
<name>A0AAD7I2V3_9AGAR</name>
<reference evidence="2" key="1">
    <citation type="submission" date="2023-03" db="EMBL/GenBank/DDBJ databases">
        <title>Massive genome expansion in bonnet fungi (Mycena s.s.) driven by repeated elements and novel gene families across ecological guilds.</title>
        <authorList>
            <consortium name="Lawrence Berkeley National Laboratory"/>
            <person name="Harder C.B."/>
            <person name="Miyauchi S."/>
            <person name="Viragh M."/>
            <person name="Kuo A."/>
            <person name="Thoen E."/>
            <person name="Andreopoulos B."/>
            <person name="Lu D."/>
            <person name="Skrede I."/>
            <person name="Drula E."/>
            <person name="Henrissat B."/>
            <person name="Morin E."/>
            <person name="Kohler A."/>
            <person name="Barry K."/>
            <person name="LaButti K."/>
            <person name="Morin E."/>
            <person name="Salamov A."/>
            <person name="Lipzen A."/>
            <person name="Mereny Z."/>
            <person name="Hegedus B."/>
            <person name="Baldrian P."/>
            <person name="Stursova M."/>
            <person name="Weitz H."/>
            <person name="Taylor A."/>
            <person name="Grigoriev I.V."/>
            <person name="Nagy L.G."/>
            <person name="Martin F."/>
            <person name="Kauserud H."/>
        </authorList>
    </citation>
    <scope>NUCLEOTIDE SEQUENCE</scope>
    <source>
        <strain evidence="2">CBHHK182m</strain>
    </source>
</reference>
<feature type="region of interest" description="Disordered" evidence="1">
    <location>
        <begin position="226"/>
        <end position="264"/>
    </location>
</feature>
<feature type="region of interest" description="Disordered" evidence="1">
    <location>
        <begin position="84"/>
        <end position="143"/>
    </location>
</feature>
<feature type="compositionally biased region" description="Basic and acidic residues" evidence="1">
    <location>
        <begin position="123"/>
        <end position="134"/>
    </location>
</feature>
<dbReference type="Proteomes" id="UP001215598">
    <property type="component" value="Unassembled WGS sequence"/>
</dbReference>
<comment type="caution">
    <text evidence="2">The sequence shown here is derived from an EMBL/GenBank/DDBJ whole genome shotgun (WGS) entry which is preliminary data.</text>
</comment>
<keyword evidence="3" id="KW-1185">Reference proteome</keyword>
<dbReference type="EMBL" id="JARKIB010000135">
    <property type="protein sequence ID" value="KAJ7733922.1"/>
    <property type="molecule type" value="Genomic_DNA"/>
</dbReference>
<evidence type="ECO:0000256" key="1">
    <source>
        <dbReference type="SAM" id="MobiDB-lite"/>
    </source>
</evidence>
<evidence type="ECO:0000313" key="2">
    <source>
        <dbReference type="EMBL" id="KAJ7733922.1"/>
    </source>
</evidence>
<dbReference type="AlphaFoldDB" id="A0AAD7I2V3"/>